<sequence length="348" mass="40614">MNNKDIYSDEFQNALVDIILNINKTNVKEVFDDSCRAVDQDNKKETLNRSPKDFSINISDIVRYSILCMENLNSDKIEENINMIKNHSSELNDNDMFIQEKNNFTTNFNKFCNALGINMANFKSGKSYVFKPKSIFVLYDILSNNSVYLHFFKNGINDKDIDSSNRIKENLYYFINHEITDQRDYEHALTNYYLYFLVDSNIEIGIKSIIIKIFTEKGITSKDKLQILEYYLDEIDDLNTEISTKIADAHVKNSTNFLENEKVSINSNLAKYITHRDTRASAPKNMLLSLILNSDLVSPKDLEEKELKYPKKITKEHHDKLIKEINKALDYYNDNNTTPSDYFYITSD</sequence>
<evidence type="ECO:0000313" key="1">
    <source>
        <dbReference type="EMBL" id="BAO96668.1"/>
    </source>
</evidence>
<dbReference type="AlphaFoldDB" id="A0A060PR30"/>
<proteinExistence type="predicted"/>
<reference evidence="1" key="1">
    <citation type="submission" date="2013-11" db="EMBL/GenBank/DDBJ databases">
        <title>MRSA clones identified in outpatients' clinics of dermatology.</title>
        <authorList>
            <person name="Hosoya S."/>
            <person name="Ito T."/>
            <person name="Misawa S."/>
            <person name="Yoshiike T."/>
            <person name="Oguri T."/>
            <person name="Hiramatsu K."/>
        </authorList>
    </citation>
    <scope>NUCLEOTIDE SEQUENCE</scope>
    <source>
        <strain evidence="1">JCSC8843</strain>
    </source>
</reference>
<dbReference type="EMBL" id="AB872254">
    <property type="protein sequence ID" value="BAO96668.1"/>
    <property type="molecule type" value="Genomic_DNA"/>
</dbReference>
<organism evidence="1">
    <name type="scientific">Staphylococcus aureus</name>
    <dbReference type="NCBI Taxonomy" id="1280"/>
    <lineage>
        <taxon>Bacteria</taxon>
        <taxon>Bacillati</taxon>
        <taxon>Bacillota</taxon>
        <taxon>Bacilli</taxon>
        <taxon>Bacillales</taxon>
        <taxon>Staphylococcaceae</taxon>
        <taxon>Staphylococcus</taxon>
    </lineage>
</organism>
<dbReference type="RefSeq" id="WP_002454338.1">
    <property type="nucleotide sequence ID" value="NZ_BDWK01000011.1"/>
</dbReference>
<accession>A0A060PR30</accession>
<name>A0A060PR30_STAAU</name>
<protein>
    <submittedName>
        <fullName evidence="1">Uncharacterized protein</fullName>
    </submittedName>
</protein>